<name>A0ABX2PL50_9RHOB</name>
<reference evidence="8 9" key="1">
    <citation type="submission" date="2020-06" db="EMBL/GenBank/DDBJ databases">
        <authorList>
            <person name="Cao W.R."/>
        </authorList>
    </citation>
    <scope>NUCLEOTIDE SEQUENCE [LARGE SCALE GENOMIC DNA]</scope>
    <source>
        <strain evidence="8 9">B1Z28</strain>
    </source>
</reference>
<comment type="subcellular location">
    <subcellularLocation>
        <location evidence="1 7">Cell membrane</location>
        <topology evidence="1 7">Multi-pass membrane protein</topology>
    </subcellularLocation>
</comment>
<keyword evidence="4 7" id="KW-0812">Transmembrane</keyword>
<keyword evidence="5 7" id="KW-1133">Transmembrane helix</keyword>
<comment type="similarity">
    <text evidence="2 7">Belongs to the UPF0056 (MarC) family.</text>
</comment>
<keyword evidence="3" id="KW-1003">Cell membrane</keyword>
<evidence type="ECO:0000313" key="9">
    <source>
        <dbReference type="Proteomes" id="UP000630805"/>
    </source>
</evidence>
<dbReference type="PANTHER" id="PTHR33508:SF1">
    <property type="entry name" value="UPF0056 MEMBRANE PROTEIN YHCE"/>
    <property type="match status" value="1"/>
</dbReference>
<feature type="transmembrane region" description="Helical" evidence="7">
    <location>
        <begin position="146"/>
        <end position="169"/>
    </location>
</feature>
<organism evidence="8 9">
    <name type="scientific">Ruegeria haliotis</name>
    <dbReference type="NCBI Taxonomy" id="2747601"/>
    <lineage>
        <taxon>Bacteria</taxon>
        <taxon>Pseudomonadati</taxon>
        <taxon>Pseudomonadota</taxon>
        <taxon>Alphaproteobacteria</taxon>
        <taxon>Rhodobacterales</taxon>
        <taxon>Roseobacteraceae</taxon>
        <taxon>Ruegeria</taxon>
    </lineage>
</organism>
<dbReference type="RefSeq" id="WP_176861817.1">
    <property type="nucleotide sequence ID" value="NZ_JABXWT010000001.1"/>
</dbReference>
<protein>
    <recommendedName>
        <fullName evidence="7">UPF0056 membrane protein</fullName>
    </recommendedName>
</protein>
<keyword evidence="6 7" id="KW-0472">Membrane</keyword>
<dbReference type="Pfam" id="PF01914">
    <property type="entry name" value="MarC"/>
    <property type="match status" value="1"/>
</dbReference>
<sequence length="210" mass="22337">MESTFAVGFFGALFAIMNPITNLPVFLSVTQNLSAADQKKIAMKTALYCLILGSAFAAVGSQTLGLFGISVDDLRVAGGLVVLMIGLNMLNGNESTSHHGTDGEKKSYPEPDTVAFYPLAFPILVGPGTITTLILYAHHITKPVEAIVYAGVFLFVVSLLLITFWNAAWLAQRLSVNARVIMSRFMGMILSAIAISMIADGLKALLPGLA</sequence>
<feature type="transmembrane region" description="Helical" evidence="7">
    <location>
        <begin position="76"/>
        <end position="93"/>
    </location>
</feature>
<accession>A0ABX2PL50</accession>
<evidence type="ECO:0000256" key="6">
    <source>
        <dbReference type="ARBA" id="ARBA00023136"/>
    </source>
</evidence>
<gene>
    <name evidence="8" type="ORF">HW561_03500</name>
</gene>
<evidence type="ECO:0000256" key="3">
    <source>
        <dbReference type="ARBA" id="ARBA00022475"/>
    </source>
</evidence>
<comment type="caution">
    <text evidence="8">The sequence shown here is derived from an EMBL/GenBank/DDBJ whole genome shotgun (WGS) entry which is preliminary data.</text>
</comment>
<dbReference type="InterPro" id="IPR002771">
    <property type="entry name" value="Multi_antbiot-R_MarC"/>
</dbReference>
<evidence type="ECO:0000256" key="1">
    <source>
        <dbReference type="ARBA" id="ARBA00004651"/>
    </source>
</evidence>
<dbReference type="PANTHER" id="PTHR33508">
    <property type="entry name" value="UPF0056 MEMBRANE PROTEIN YHCE"/>
    <property type="match status" value="1"/>
</dbReference>
<evidence type="ECO:0000256" key="2">
    <source>
        <dbReference type="ARBA" id="ARBA00009784"/>
    </source>
</evidence>
<dbReference type="Proteomes" id="UP000630805">
    <property type="component" value="Unassembled WGS sequence"/>
</dbReference>
<evidence type="ECO:0000256" key="4">
    <source>
        <dbReference type="ARBA" id="ARBA00022692"/>
    </source>
</evidence>
<feature type="transmembrane region" description="Helical" evidence="7">
    <location>
        <begin position="114"/>
        <end position="140"/>
    </location>
</feature>
<keyword evidence="9" id="KW-1185">Reference proteome</keyword>
<dbReference type="NCBIfam" id="TIGR00427">
    <property type="entry name" value="NAAT family transporter"/>
    <property type="match status" value="1"/>
</dbReference>
<evidence type="ECO:0000313" key="8">
    <source>
        <dbReference type="EMBL" id="NVO54852.1"/>
    </source>
</evidence>
<feature type="transmembrane region" description="Helical" evidence="7">
    <location>
        <begin position="47"/>
        <end position="70"/>
    </location>
</feature>
<feature type="transmembrane region" description="Helical" evidence="7">
    <location>
        <begin position="181"/>
        <end position="199"/>
    </location>
</feature>
<feature type="transmembrane region" description="Helical" evidence="7">
    <location>
        <begin position="6"/>
        <end position="27"/>
    </location>
</feature>
<proteinExistence type="inferred from homology"/>
<evidence type="ECO:0000256" key="5">
    <source>
        <dbReference type="ARBA" id="ARBA00022989"/>
    </source>
</evidence>
<evidence type="ECO:0000256" key="7">
    <source>
        <dbReference type="RuleBase" id="RU362048"/>
    </source>
</evidence>
<dbReference type="EMBL" id="JABXWT010000001">
    <property type="protein sequence ID" value="NVO54852.1"/>
    <property type="molecule type" value="Genomic_DNA"/>
</dbReference>